<dbReference type="UniPathway" id="UPA00157">
    <property type="reaction ID" value="UER00262"/>
</dbReference>
<dbReference type="RefSeq" id="WP_048384673.1">
    <property type="nucleotide sequence ID" value="NZ_CP011494.1"/>
</dbReference>
<dbReference type="PATRIC" id="fig|330734.3.peg.1201"/>
<dbReference type="NCBIfam" id="TIGR02429">
    <property type="entry name" value="pcaI_scoA_fam"/>
    <property type="match status" value="1"/>
</dbReference>
<evidence type="ECO:0000256" key="5">
    <source>
        <dbReference type="ARBA" id="ARBA00022679"/>
    </source>
</evidence>
<keyword evidence="7" id="KW-1185">Reference proteome</keyword>
<keyword evidence="5 6" id="KW-0808">Transferase</keyword>
<dbReference type="EMBL" id="CP011494">
    <property type="protein sequence ID" value="AKO51972.1"/>
    <property type="molecule type" value="Genomic_DNA"/>
</dbReference>
<evidence type="ECO:0000313" key="7">
    <source>
        <dbReference type="Proteomes" id="UP000036406"/>
    </source>
</evidence>
<sequence>MINKICESLRAAVADIEDGSVVMIGGFGNSGIPMQLIEALRLHGARELTIVSNNAGTAEEGIASLLRDGLVRKMVCSFPRSSGSIWFERLYEEGKIELELVPQGTLAERIRAAGAGLGGVYTPTGYGTRLADGKETKVINGKGYVLETAMPADVALIKAHRGDAWGNLIYNTAGRNFNPIMATAARITIAEVNAVVEVGELDPEHVVTPGIFVDRVVVQKVQQHDTA</sequence>
<comment type="catalytic activity">
    <reaction evidence="1">
        <text>3-oxoadipate + succinyl-CoA = 3-oxoadipyl-CoA + succinate</text>
        <dbReference type="Rhea" id="RHEA:12048"/>
        <dbReference type="ChEBI" id="CHEBI:15775"/>
        <dbReference type="ChEBI" id="CHEBI:30031"/>
        <dbReference type="ChEBI" id="CHEBI:57292"/>
        <dbReference type="ChEBI" id="CHEBI:57348"/>
        <dbReference type="EC" id="2.8.3.6"/>
    </reaction>
</comment>
<dbReference type="SMART" id="SM00882">
    <property type="entry name" value="CoA_trans"/>
    <property type="match status" value="1"/>
</dbReference>
<dbReference type="Pfam" id="PF01144">
    <property type="entry name" value="CoA_trans"/>
    <property type="match status" value="1"/>
</dbReference>
<proteinExistence type="inferred from homology"/>
<name>A0A0H4IA95_9GAMM</name>
<protein>
    <recommendedName>
        <fullName evidence="4">3-oxoadipate CoA-transferase</fullName>
        <ecNumber evidence="4">2.8.3.6</ecNumber>
    </recommendedName>
</protein>
<dbReference type="PANTHER" id="PTHR13707">
    <property type="entry name" value="KETOACID-COENZYME A TRANSFERASE"/>
    <property type="match status" value="1"/>
</dbReference>
<comment type="pathway">
    <text evidence="2">Aromatic compound metabolism; beta-ketoadipate pathway; acetyl-CoA and succinyl-CoA from 3-oxoadipate: step 1/2.</text>
</comment>
<comment type="similarity">
    <text evidence="3">Belongs to the 3-oxoacid CoA-transferase subunit A family.</text>
</comment>
<evidence type="ECO:0000256" key="1">
    <source>
        <dbReference type="ARBA" id="ARBA00001447"/>
    </source>
</evidence>
<accession>A0A0H4IA95</accession>
<dbReference type="InterPro" id="IPR004163">
    <property type="entry name" value="CoA_transf_BS"/>
</dbReference>
<reference evidence="6 7" key="1">
    <citation type="submission" date="2015-05" db="EMBL/GenBank/DDBJ databases">
        <title>Complete genome of Marinobacter psychrophilus strain 20041T isolated from sea-ice of the Canadian Basin.</title>
        <authorList>
            <person name="Song L."/>
            <person name="Ren L."/>
            <person name="Yu Y."/>
            <person name="Wang X."/>
        </authorList>
    </citation>
    <scope>NUCLEOTIDE SEQUENCE [LARGE SCALE GENOMIC DNA]</scope>
    <source>
        <strain evidence="6 7">20041</strain>
    </source>
</reference>
<dbReference type="Proteomes" id="UP000036406">
    <property type="component" value="Chromosome"/>
</dbReference>
<evidence type="ECO:0000256" key="4">
    <source>
        <dbReference type="ARBA" id="ARBA00012492"/>
    </source>
</evidence>
<evidence type="ECO:0000256" key="3">
    <source>
        <dbReference type="ARBA" id="ARBA00005612"/>
    </source>
</evidence>
<dbReference type="PANTHER" id="PTHR13707:SF60">
    <property type="entry name" value="ACETATE COA-TRANSFERASE SUBUNIT ALPHA"/>
    <property type="match status" value="1"/>
</dbReference>
<dbReference type="STRING" id="330734.ABA45_05665"/>
<evidence type="ECO:0000313" key="6">
    <source>
        <dbReference type="EMBL" id="AKO51972.1"/>
    </source>
</evidence>
<dbReference type="InterPro" id="IPR012792">
    <property type="entry name" value="3-oxoacid_CoA-transf_A"/>
</dbReference>
<dbReference type="AlphaFoldDB" id="A0A0H4IA95"/>
<dbReference type="GO" id="GO:0047569">
    <property type="term" value="F:3-oxoadipate CoA-transferase activity"/>
    <property type="evidence" value="ECO:0007669"/>
    <property type="project" value="UniProtKB-EC"/>
</dbReference>
<dbReference type="InterPro" id="IPR004165">
    <property type="entry name" value="CoA_trans_fam_I"/>
</dbReference>
<dbReference type="Gene3D" id="3.40.1080.10">
    <property type="entry name" value="Glutaconate Coenzyme A-transferase"/>
    <property type="match status" value="1"/>
</dbReference>
<dbReference type="PROSITE" id="PS01273">
    <property type="entry name" value="COA_TRANSF_1"/>
    <property type="match status" value="1"/>
</dbReference>
<evidence type="ECO:0000256" key="2">
    <source>
        <dbReference type="ARBA" id="ARBA00005114"/>
    </source>
</evidence>
<dbReference type="SUPFAM" id="SSF100950">
    <property type="entry name" value="NagB/RpiA/CoA transferase-like"/>
    <property type="match status" value="1"/>
</dbReference>
<dbReference type="EC" id="2.8.3.6" evidence="4"/>
<organism evidence="6 7">
    <name type="scientific">Marinobacter psychrophilus</name>
    <dbReference type="NCBI Taxonomy" id="330734"/>
    <lineage>
        <taxon>Bacteria</taxon>
        <taxon>Pseudomonadati</taxon>
        <taxon>Pseudomonadota</taxon>
        <taxon>Gammaproteobacteria</taxon>
        <taxon>Pseudomonadales</taxon>
        <taxon>Marinobacteraceae</taxon>
        <taxon>Marinobacter</taxon>
    </lineage>
</organism>
<dbReference type="GO" id="GO:0042952">
    <property type="term" value="P:beta-ketoadipate pathway"/>
    <property type="evidence" value="ECO:0007669"/>
    <property type="project" value="UniProtKB-UniPathway"/>
</dbReference>
<dbReference type="InterPro" id="IPR037171">
    <property type="entry name" value="NagB/RpiA_transferase-like"/>
</dbReference>
<gene>
    <name evidence="6" type="ORF">ABA45_05665</name>
</gene>
<dbReference type="KEGG" id="mpq:ABA45_05665"/>